<keyword evidence="3" id="KW-1185">Reference proteome</keyword>
<dbReference type="Gramene" id="ONIVA08G21800.1">
    <property type="protein sequence ID" value="ONIVA08G21800.1"/>
    <property type="gene ID" value="ONIVA08G21800"/>
</dbReference>
<feature type="compositionally biased region" description="Low complexity" evidence="1">
    <location>
        <begin position="26"/>
        <end position="43"/>
    </location>
</feature>
<accession>A0A0E0IDZ5</accession>
<dbReference type="EnsemblPlants" id="ONIVA08G21800.1">
    <property type="protein sequence ID" value="ONIVA08G21800.1"/>
    <property type="gene ID" value="ONIVA08G21800"/>
</dbReference>
<reference evidence="2" key="2">
    <citation type="submission" date="2018-04" db="EMBL/GenBank/DDBJ databases">
        <title>OnivRS2 (Oryza nivara Reference Sequence Version 2).</title>
        <authorList>
            <person name="Zhang J."/>
            <person name="Kudrna D."/>
            <person name="Lee S."/>
            <person name="Talag J."/>
            <person name="Rajasekar S."/>
            <person name="Welchert J."/>
            <person name="Hsing Y.-I."/>
            <person name="Wing R.A."/>
        </authorList>
    </citation>
    <scope>NUCLEOTIDE SEQUENCE [LARGE SCALE GENOMIC DNA]</scope>
    <source>
        <strain evidence="2">SL10</strain>
    </source>
</reference>
<feature type="region of interest" description="Disordered" evidence="1">
    <location>
        <begin position="24"/>
        <end position="48"/>
    </location>
</feature>
<evidence type="ECO:0000313" key="3">
    <source>
        <dbReference type="Proteomes" id="UP000006591"/>
    </source>
</evidence>
<protein>
    <submittedName>
        <fullName evidence="2">Uncharacterized protein</fullName>
    </submittedName>
</protein>
<organism evidence="2">
    <name type="scientific">Oryza nivara</name>
    <name type="common">Indian wild rice</name>
    <name type="synonym">Oryza sativa f. spontanea</name>
    <dbReference type="NCBI Taxonomy" id="4536"/>
    <lineage>
        <taxon>Eukaryota</taxon>
        <taxon>Viridiplantae</taxon>
        <taxon>Streptophyta</taxon>
        <taxon>Embryophyta</taxon>
        <taxon>Tracheophyta</taxon>
        <taxon>Spermatophyta</taxon>
        <taxon>Magnoliopsida</taxon>
        <taxon>Liliopsida</taxon>
        <taxon>Poales</taxon>
        <taxon>Poaceae</taxon>
        <taxon>BOP clade</taxon>
        <taxon>Oryzoideae</taxon>
        <taxon>Oryzeae</taxon>
        <taxon>Oryzinae</taxon>
        <taxon>Oryza</taxon>
    </lineage>
</organism>
<proteinExistence type="predicted"/>
<dbReference type="AlphaFoldDB" id="A0A0E0IDZ5"/>
<sequence length="95" mass="10806">MIAKSSSLFVRLLPLASPSIRRCPLSSPRVRSPALAPSRRPSSGTARVPVHRCHQQRHCLCLNNIKCFVEIIHLRDSLKHADMNPLQYYTYISCH</sequence>
<dbReference type="Proteomes" id="UP000006591">
    <property type="component" value="Chromosome 8"/>
</dbReference>
<evidence type="ECO:0000256" key="1">
    <source>
        <dbReference type="SAM" id="MobiDB-lite"/>
    </source>
</evidence>
<name>A0A0E0IDZ5_ORYNI</name>
<dbReference type="HOGENOM" id="CLU_2376466_0_0_1"/>
<reference evidence="2" key="1">
    <citation type="submission" date="2015-04" db="UniProtKB">
        <authorList>
            <consortium name="EnsemblPlants"/>
        </authorList>
    </citation>
    <scope>IDENTIFICATION</scope>
    <source>
        <strain evidence="2">SL10</strain>
    </source>
</reference>
<evidence type="ECO:0000313" key="2">
    <source>
        <dbReference type="EnsemblPlants" id="ONIVA08G21800.1"/>
    </source>
</evidence>